<dbReference type="EMBL" id="JAGINW010000001">
    <property type="protein sequence ID" value="MBP2320453.1"/>
    <property type="molecule type" value="Genomic_DNA"/>
</dbReference>
<reference evidence="1 2" key="1">
    <citation type="submission" date="2021-03" db="EMBL/GenBank/DDBJ databases">
        <title>Sequencing the genomes of 1000 actinobacteria strains.</title>
        <authorList>
            <person name="Klenk H.-P."/>
        </authorList>
    </citation>
    <scope>NUCLEOTIDE SEQUENCE [LARGE SCALE GENOMIC DNA]</scope>
    <source>
        <strain evidence="1 2">DSM 46670</strain>
    </source>
</reference>
<organism evidence="1 2">
    <name type="scientific">Kibdelosporangium banguiense</name>
    <dbReference type="NCBI Taxonomy" id="1365924"/>
    <lineage>
        <taxon>Bacteria</taxon>
        <taxon>Bacillati</taxon>
        <taxon>Actinomycetota</taxon>
        <taxon>Actinomycetes</taxon>
        <taxon>Pseudonocardiales</taxon>
        <taxon>Pseudonocardiaceae</taxon>
        <taxon>Kibdelosporangium</taxon>
    </lineage>
</organism>
<gene>
    <name evidence="1" type="ORF">JOF56_000838</name>
</gene>
<evidence type="ECO:0000313" key="1">
    <source>
        <dbReference type="EMBL" id="MBP2320453.1"/>
    </source>
</evidence>
<comment type="caution">
    <text evidence="1">The sequence shown here is derived from an EMBL/GenBank/DDBJ whole genome shotgun (WGS) entry which is preliminary data.</text>
</comment>
<dbReference type="Proteomes" id="UP001519332">
    <property type="component" value="Unassembled WGS sequence"/>
</dbReference>
<name>A0ABS4T9C4_9PSEU</name>
<accession>A0ABS4T9C4</accession>
<sequence>MSPFGGSARDAVWSTANLDSFLAQGQQPTAKQAAFRLAYELPPVARVAVGTSKADHLAELVTATTLAVRETSIERYRQLIS</sequence>
<keyword evidence="2" id="KW-1185">Reference proteome</keyword>
<evidence type="ECO:0000313" key="2">
    <source>
        <dbReference type="Proteomes" id="UP001519332"/>
    </source>
</evidence>
<proteinExistence type="predicted"/>
<protein>
    <submittedName>
        <fullName evidence="1">Aryl-alcohol dehydrogenase-like predicted oxidoreductase</fullName>
    </submittedName>
</protein>